<reference evidence="2" key="2">
    <citation type="submission" date="2015-01" db="EMBL/GenBank/DDBJ databases">
        <title>Evolutionary Origins and Diversification of the Mycorrhizal Mutualists.</title>
        <authorList>
            <consortium name="DOE Joint Genome Institute"/>
            <consortium name="Mycorrhizal Genomics Consortium"/>
            <person name="Kohler A."/>
            <person name="Kuo A."/>
            <person name="Nagy L.G."/>
            <person name="Floudas D."/>
            <person name="Copeland A."/>
            <person name="Barry K.W."/>
            <person name="Cichocki N."/>
            <person name="Veneault-Fourrey C."/>
            <person name="LaButti K."/>
            <person name="Lindquist E.A."/>
            <person name="Lipzen A."/>
            <person name="Lundell T."/>
            <person name="Morin E."/>
            <person name="Murat C."/>
            <person name="Riley R."/>
            <person name="Ohm R."/>
            <person name="Sun H."/>
            <person name="Tunlid A."/>
            <person name="Henrissat B."/>
            <person name="Grigoriev I.V."/>
            <person name="Hibbett D.S."/>
            <person name="Martin F."/>
        </authorList>
    </citation>
    <scope>NUCLEOTIDE SEQUENCE [LARGE SCALE GENOMIC DNA]</scope>
    <source>
        <strain evidence="2">UH-Slu-Lm8-n1</strain>
    </source>
</reference>
<dbReference type="HOGENOM" id="CLU_167975_0_0_1"/>
<dbReference type="AlphaFoldDB" id="A0A0D0BAC0"/>
<dbReference type="InParanoid" id="A0A0D0BAC0"/>
<proteinExistence type="predicted"/>
<dbReference type="Proteomes" id="UP000054485">
    <property type="component" value="Unassembled WGS sequence"/>
</dbReference>
<name>A0A0D0BAC0_9AGAM</name>
<dbReference type="OrthoDB" id="2683041at2759"/>
<keyword evidence="2" id="KW-1185">Reference proteome</keyword>
<gene>
    <name evidence="1" type="ORF">CY34DRAFT_87177</name>
</gene>
<dbReference type="EMBL" id="KN835299">
    <property type="protein sequence ID" value="KIK40528.1"/>
    <property type="molecule type" value="Genomic_DNA"/>
</dbReference>
<feature type="non-terminal residue" evidence="1">
    <location>
        <position position="1"/>
    </location>
</feature>
<sequence>FVLLMKTGWPEYYIPSPSTVSRDVKLVFVNIRKCIVRMLQTYNWELNFATDAWTSLNHKVFIAMLVHFEYNGEPLAILLDIVEVAKVSITSVTWCISITLHTSHTQACILQKPSQRF</sequence>
<organism evidence="1 2">
    <name type="scientific">Suillus luteus UH-Slu-Lm8-n1</name>
    <dbReference type="NCBI Taxonomy" id="930992"/>
    <lineage>
        <taxon>Eukaryota</taxon>
        <taxon>Fungi</taxon>
        <taxon>Dikarya</taxon>
        <taxon>Basidiomycota</taxon>
        <taxon>Agaricomycotina</taxon>
        <taxon>Agaricomycetes</taxon>
        <taxon>Agaricomycetidae</taxon>
        <taxon>Boletales</taxon>
        <taxon>Suillineae</taxon>
        <taxon>Suillaceae</taxon>
        <taxon>Suillus</taxon>
    </lineage>
</organism>
<evidence type="ECO:0000313" key="1">
    <source>
        <dbReference type="EMBL" id="KIK40528.1"/>
    </source>
</evidence>
<dbReference type="STRING" id="930992.A0A0D0BAC0"/>
<evidence type="ECO:0000313" key="2">
    <source>
        <dbReference type="Proteomes" id="UP000054485"/>
    </source>
</evidence>
<accession>A0A0D0BAC0</accession>
<reference evidence="1 2" key="1">
    <citation type="submission" date="2014-04" db="EMBL/GenBank/DDBJ databases">
        <authorList>
            <consortium name="DOE Joint Genome Institute"/>
            <person name="Kuo A."/>
            <person name="Ruytinx J."/>
            <person name="Rineau F."/>
            <person name="Colpaert J."/>
            <person name="Kohler A."/>
            <person name="Nagy L.G."/>
            <person name="Floudas D."/>
            <person name="Copeland A."/>
            <person name="Barry K.W."/>
            <person name="Cichocki N."/>
            <person name="Veneault-Fourrey C."/>
            <person name="LaButti K."/>
            <person name="Lindquist E.A."/>
            <person name="Lipzen A."/>
            <person name="Lundell T."/>
            <person name="Morin E."/>
            <person name="Murat C."/>
            <person name="Sun H."/>
            <person name="Tunlid A."/>
            <person name="Henrissat B."/>
            <person name="Grigoriev I.V."/>
            <person name="Hibbett D.S."/>
            <person name="Martin F."/>
            <person name="Nordberg H.P."/>
            <person name="Cantor M.N."/>
            <person name="Hua S.X."/>
        </authorList>
    </citation>
    <scope>NUCLEOTIDE SEQUENCE [LARGE SCALE GENOMIC DNA]</scope>
    <source>
        <strain evidence="1 2">UH-Slu-Lm8-n1</strain>
    </source>
</reference>
<protein>
    <submittedName>
        <fullName evidence="1">Uncharacterized protein</fullName>
    </submittedName>
</protein>